<dbReference type="Proteomes" id="UP000473574">
    <property type="component" value="Unassembled WGS sequence"/>
</dbReference>
<evidence type="ECO:0000313" key="2">
    <source>
        <dbReference type="Proteomes" id="UP000473574"/>
    </source>
</evidence>
<dbReference type="EMBL" id="QZCE01000001">
    <property type="protein sequence ID" value="NEZ61529.1"/>
    <property type="molecule type" value="Genomic_DNA"/>
</dbReference>
<evidence type="ECO:0000313" key="1">
    <source>
        <dbReference type="EMBL" id="NEZ61529.1"/>
    </source>
</evidence>
<organism evidence="1 2">
    <name type="scientific">Adonisia turfae CCMR0082</name>
    <dbReference type="NCBI Taxonomy" id="2304604"/>
    <lineage>
        <taxon>Bacteria</taxon>
        <taxon>Bacillati</taxon>
        <taxon>Cyanobacteriota</taxon>
        <taxon>Adonisia</taxon>
        <taxon>Adonisia turfae</taxon>
    </lineage>
</organism>
<accession>A0A6M0RZ82</accession>
<gene>
    <name evidence="1" type="ORF">D0962_01850</name>
</gene>
<comment type="caution">
    <text evidence="1">The sequence shown here is derived from an EMBL/GenBank/DDBJ whole genome shotgun (WGS) entry which is preliminary data.</text>
</comment>
<sequence>MNPIEKQNIENFRARLQARWQPRPWHARLRSLPIKAWRFVVWWFVGDEDEKTARRLWRDKLHLERCWELAAVEGKE</sequence>
<proteinExistence type="predicted"/>
<dbReference type="AlphaFoldDB" id="A0A6M0RZ82"/>
<protein>
    <submittedName>
        <fullName evidence="1">Uncharacterized protein</fullName>
    </submittedName>
</protein>
<reference evidence="1 2" key="1">
    <citation type="journal article" date="2020" name="Microb. Ecol.">
        <title>Ecogenomics of the Marine Benthic Filamentous Cyanobacterium Adonisia.</title>
        <authorList>
            <person name="Walter J.M."/>
            <person name="Coutinho F.H."/>
            <person name="Leomil L."/>
            <person name="Hargreaves P.I."/>
            <person name="Campeao M.E."/>
            <person name="Vieira V.V."/>
            <person name="Silva B.S."/>
            <person name="Fistarol G.O."/>
            <person name="Salomon P.S."/>
            <person name="Sawabe T."/>
            <person name="Mino S."/>
            <person name="Hosokawa M."/>
            <person name="Miyashita H."/>
            <person name="Maruyama F."/>
            <person name="van Verk M.C."/>
            <person name="Dutilh B.E."/>
            <person name="Thompson C.C."/>
            <person name="Thompson F.L."/>
        </authorList>
    </citation>
    <scope>NUCLEOTIDE SEQUENCE [LARGE SCALE GENOMIC DNA]</scope>
    <source>
        <strain evidence="1 2">CCMR0082</strain>
    </source>
</reference>
<name>A0A6M0RZ82_9CYAN</name>